<dbReference type="EMBL" id="ML210486">
    <property type="protein sequence ID" value="TFK17597.1"/>
    <property type="molecule type" value="Genomic_DNA"/>
</dbReference>
<protein>
    <submittedName>
        <fullName evidence="1">Uncharacterized protein</fullName>
    </submittedName>
</protein>
<gene>
    <name evidence="1" type="ORF">FA15DRAFT_317262</name>
</gene>
<accession>A0A5C3KCV6</accession>
<evidence type="ECO:0000313" key="2">
    <source>
        <dbReference type="Proteomes" id="UP000307440"/>
    </source>
</evidence>
<evidence type="ECO:0000313" key="1">
    <source>
        <dbReference type="EMBL" id="TFK17597.1"/>
    </source>
</evidence>
<keyword evidence="2" id="KW-1185">Reference proteome</keyword>
<proteinExistence type="predicted"/>
<organism evidence="1 2">
    <name type="scientific">Coprinopsis marcescibilis</name>
    <name type="common">Agaric fungus</name>
    <name type="synonym">Psathyrella marcescibilis</name>
    <dbReference type="NCBI Taxonomy" id="230819"/>
    <lineage>
        <taxon>Eukaryota</taxon>
        <taxon>Fungi</taxon>
        <taxon>Dikarya</taxon>
        <taxon>Basidiomycota</taxon>
        <taxon>Agaricomycotina</taxon>
        <taxon>Agaricomycetes</taxon>
        <taxon>Agaricomycetidae</taxon>
        <taxon>Agaricales</taxon>
        <taxon>Agaricineae</taxon>
        <taxon>Psathyrellaceae</taxon>
        <taxon>Coprinopsis</taxon>
    </lineage>
</organism>
<dbReference type="Proteomes" id="UP000307440">
    <property type="component" value="Unassembled WGS sequence"/>
</dbReference>
<sequence>MLLGSQIRRCDPLAHRSICLHPRPSLDPSAAPHLLFFGVLFVAAGERETTVSLASVVDGRMQFDTRRVIVTACDCISSSTASTLHRFLVPSPGVPSTSHASSS</sequence>
<reference evidence="1 2" key="1">
    <citation type="journal article" date="2019" name="Nat. Ecol. Evol.">
        <title>Megaphylogeny resolves global patterns of mushroom evolution.</title>
        <authorList>
            <person name="Varga T."/>
            <person name="Krizsan K."/>
            <person name="Foldi C."/>
            <person name="Dima B."/>
            <person name="Sanchez-Garcia M."/>
            <person name="Sanchez-Ramirez S."/>
            <person name="Szollosi G.J."/>
            <person name="Szarkandi J.G."/>
            <person name="Papp V."/>
            <person name="Albert L."/>
            <person name="Andreopoulos W."/>
            <person name="Angelini C."/>
            <person name="Antonin V."/>
            <person name="Barry K.W."/>
            <person name="Bougher N.L."/>
            <person name="Buchanan P."/>
            <person name="Buyck B."/>
            <person name="Bense V."/>
            <person name="Catcheside P."/>
            <person name="Chovatia M."/>
            <person name="Cooper J."/>
            <person name="Damon W."/>
            <person name="Desjardin D."/>
            <person name="Finy P."/>
            <person name="Geml J."/>
            <person name="Haridas S."/>
            <person name="Hughes K."/>
            <person name="Justo A."/>
            <person name="Karasinski D."/>
            <person name="Kautmanova I."/>
            <person name="Kiss B."/>
            <person name="Kocsube S."/>
            <person name="Kotiranta H."/>
            <person name="LaButti K.M."/>
            <person name="Lechner B.E."/>
            <person name="Liimatainen K."/>
            <person name="Lipzen A."/>
            <person name="Lukacs Z."/>
            <person name="Mihaltcheva S."/>
            <person name="Morgado L.N."/>
            <person name="Niskanen T."/>
            <person name="Noordeloos M.E."/>
            <person name="Ohm R.A."/>
            <person name="Ortiz-Santana B."/>
            <person name="Ovrebo C."/>
            <person name="Racz N."/>
            <person name="Riley R."/>
            <person name="Savchenko A."/>
            <person name="Shiryaev A."/>
            <person name="Soop K."/>
            <person name="Spirin V."/>
            <person name="Szebenyi C."/>
            <person name="Tomsovsky M."/>
            <person name="Tulloss R.E."/>
            <person name="Uehling J."/>
            <person name="Grigoriev I.V."/>
            <person name="Vagvolgyi C."/>
            <person name="Papp T."/>
            <person name="Martin F.M."/>
            <person name="Miettinen O."/>
            <person name="Hibbett D.S."/>
            <person name="Nagy L.G."/>
        </authorList>
    </citation>
    <scope>NUCLEOTIDE SEQUENCE [LARGE SCALE GENOMIC DNA]</scope>
    <source>
        <strain evidence="1 2">CBS 121175</strain>
    </source>
</reference>
<dbReference type="AlphaFoldDB" id="A0A5C3KCV6"/>
<name>A0A5C3KCV6_COPMA</name>